<proteinExistence type="inferred from homology"/>
<evidence type="ECO:0000256" key="2">
    <source>
        <dbReference type="RuleBase" id="RU003750"/>
    </source>
</evidence>
<dbReference type="PROSITE" id="PS00379">
    <property type="entry name" value="CDP_ALCOHOL_P_TRANSF"/>
    <property type="match status" value="1"/>
</dbReference>
<keyword evidence="3" id="KW-0812">Transmembrane</keyword>
<feature type="transmembrane region" description="Helical" evidence="3">
    <location>
        <begin position="226"/>
        <end position="247"/>
    </location>
</feature>
<feature type="transmembrane region" description="Helical" evidence="3">
    <location>
        <begin position="151"/>
        <end position="168"/>
    </location>
</feature>
<dbReference type="InterPro" id="IPR043130">
    <property type="entry name" value="CDP-OH_PTrfase_TM_dom"/>
</dbReference>
<feature type="transmembrane region" description="Helical" evidence="3">
    <location>
        <begin position="202"/>
        <end position="220"/>
    </location>
</feature>
<dbReference type="Gene3D" id="1.20.120.1760">
    <property type="match status" value="1"/>
</dbReference>
<keyword evidence="3" id="KW-0472">Membrane</keyword>
<keyword evidence="1 2" id="KW-0808">Transferase</keyword>
<dbReference type="RefSeq" id="WP_060607641.1">
    <property type="nucleotide sequence ID" value="NZ_BBWQ01000018.1"/>
</dbReference>
<evidence type="ECO:0000256" key="1">
    <source>
        <dbReference type="ARBA" id="ARBA00022679"/>
    </source>
</evidence>
<dbReference type="GO" id="GO:0016780">
    <property type="term" value="F:phosphotransferase activity, for other substituted phosphate groups"/>
    <property type="evidence" value="ECO:0007669"/>
    <property type="project" value="InterPro"/>
</dbReference>
<dbReference type="AlphaFoldDB" id="A0A0P0YXY4"/>
<feature type="transmembrane region" description="Helical" evidence="3">
    <location>
        <begin position="21"/>
        <end position="40"/>
    </location>
</feature>
<comment type="similarity">
    <text evidence="2">Belongs to the CDP-alcohol phosphatidyltransferase class-I family.</text>
</comment>
<feature type="transmembrane region" description="Helical" evidence="3">
    <location>
        <begin position="52"/>
        <end position="72"/>
    </location>
</feature>
<evidence type="ECO:0000256" key="3">
    <source>
        <dbReference type="SAM" id="Phobius"/>
    </source>
</evidence>
<dbReference type="GO" id="GO:0016020">
    <property type="term" value="C:membrane"/>
    <property type="evidence" value="ECO:0007669"/>
    <property type="project" value="InterPro"/>
</dbReference>
<evidence type="ECO:0000313" key="4">
    <source>
        <dbReference type="EMBL" id="BAT26245.1"/>
    </source>
</evidence>
<keyword evidence="3" id="KW-1133">Transmembrane helix</keyword>
<name>A0A0P0YXY4_9HYPH</name>
<organism evidence="4">
    <name type="scientific">Aureimonas altamirensis</name>
    <dbReference type="NCBI Taxonomy" id="370622"/>
    <lineage>
        <taxon>Bacteria</taxon>
        <taxon>Pseudomonadati</taxon>
        <taxon>Pseudomonadota</taxon>
        <taxon>Alphaproteobacteria</taxon>
        <taxon>Hyphomicrobiales</taxon>
        <taxon>Aurantimonadaceae</taxon>
        <taxon>Aureimonas</taxon>
    </lineage>
</organism>
<protein>
    <submittedName>
        <fullName evidence="4">CDP-alcohol phosphatidyltransferase</fullName>
    </submittedName>
</protein>
<sequence>MDDATQNGGTKIAYRHAVARAVLVRFLQASLPLLALALFLADLLTPSRPGMVTLIVIVLHGAATGIAGYGLWSAYPHDRLGRANLVTQLRAAMAVSLSAGLLHPFADHAAWMAVTIATVSLLLDGVDGWLARRDGLVSSFGARYDMEVDSFLALMLALVAWCSAGWGAEVLLLGLPRYGFMLAAALLPFLRGPLPHSVRRKACCVLQIAALIVLIVPLPIGEVAGGLALLAGGCLYASFAVDIVHLWRRRA</sequence>
<reference evidence="4" key="1">
    <citation type="journal article" date="2015" name="Proc. Natl. Acad. Sci. U.S.A.">
        <title>Bacterial clade with the ribosomal RNA operon on a small plasmid rather than the chromosome.</title>
        <authorList>
            <person name="Anda M."/>
            <person name="Ohtsubo Y."/>
            <person name="Okubo T."/>
            <person name="Sugawara M."/>
            <person name="Nagata Y."/>
            <person name="Tsuda M."/>
            <person name="Minamisawa K."/>
            <person name="Mitsui H."/>
        </authorList>
    </citation>
    <scope>NUCLEOTIDE SEQUENCE</scope>
    <source>
        <strain evidence="4">DSM 21988</strain>
    </source>
</reference>
<feature type="transmembrane region" description="Helical" evidence="3">
    <location>
        <begin position="174"/>
        <end position="190"/>
    </location>
</feature>
<dbReference type="GO" id="GO:0008654">
    <property type="term" value="P:phospholipid biosynthetic process"/>
    <property type="evidence" value="ECO:0007669"/>
    <property type="project" value="InterPro"/>
</dbReference>
<dbReference type="InterPro" id="IPR048254">
    <property type="entry name" value="CDP_ALCOHOL_P_TRANSF_CS"/>
</dbReference>
<dbReference type="InterPro" id="IPR000462">
    <property type="entry name" value="CDP-OH_P_trans"/>
</dbReference>
<dbReference type="Pfam" id="PF01066">
    <property type="entry name" value="CDP-OH_P_transf"/>
    <property type="match status" value="1"/>
</dbReference>
<dbReference type="EMBL" id="LC066371">
    <property type="protein sequence ID" value="BAT26245.1"/>
    <property type="molecule type" value="Genomic_DNA"/>
</dbReference>
<accession>A0A0P0YXY4</accession>